<dbReference type="InterPro" id="IPR000873">
    <property type="entry name" value="AMP-dep_synth/lig_dom"/>
</dbReference>
<dbReference type="Pfam" id="PF13193">
    <property type="entry name" value="AMP-binding_C"/>
    <property type="match status" value="2"/>
</dbReference>
<dbReference type="InterPro" id="IPR010071">
    <property type="entry name" value="AA_adenyl_dom"/>
</dbReference>
<evidence type="ECO:0000256" key="4">
    <source>
        <dbReference type="SAM" id="MobiDB-lite"/>
    </source>
</evidence>
<name>A0ABR6MCZ8_MICEC</name>
<evidence type="ECO:0000313" key="7">
    <source>
        <dbReference type="Proteomes" id="UP000618986"/>
    </source>
</evidence>
<dbReference type="InterPro" id="IPR001242">
    <property type="entry name" value="Condensation_dom"/>
</dbReference>
<dbReference type="Proteomes" id="UP000618986">
    <property type="component" value="Unassembled WGS sequence"/>
</dbReference>
<dbReference type="InterPro" id="IPR020845">
    <property type="entry name" value="AMP-binding_CS"/>
</dbReference>
<dbReference type="InterPro" id="IPR036736">
    <property type="entry name" value="ACP-like_sf"/>
</dbReference>
<dbReference type="SUPFAM" id="SSF52777">
    <property type="entry name" value="CoA-dependent acyltransferases"/>
    <property type="match status" value="2"/>
</dbReference>
<proteinExistence type="predicted"/>
<dbReference type="Pfam" id="PF00550">
    <property type="entry name" value="PP-binding"/>
    <property type="match status" value="2"/>
</dbReference>
<dbReference type="PANTHER" id="PTHR45527:SF1">
    <property type="entry name" value="FATTY ACID SYNTHASE"/>
    <property type="match status" value="1"/>
</dbReference>
<dbReference type="InterPro" id="IPR023213">
    <property type="entry name" value="CAT-like_dom_sf"/>
</dbReference>
<dbReference type="PROSITE" id="PS50075">
    <property type="entry name" value="CARRIER"/>
    <property type="match status" value="2"/>
</dbReference>
<evidence type="ECO:0000256" key="3">
    <source>
        <dbReference type="ARBA" id="ARBA00022553"/>
    </source>
</evidence>
<evidence type="ECO:0000313" key="6">
    <source>
        <dbReference type="EMBL" id="MBB5113261.1"/>
    </source>
</evidence>
<dbReference type="PANTHER" id="PTHR45527">
    <property type="entry name" value="NONRIBOSOMAL PEPTIDE SYNTHETASE"/>
    <property type="match status" value="1"/>
</dbReference>
<dbReference type="InterPro" id="IPR009081">
    <property type="entry name" value="PP-bd_ACP"/>
</dbReference>
<dbReference type="CDD" id="cd05930">
    <property type="entry name" value="A_NRPS"/>
    <property type="match status" value="2"/>
</dbReference>
<dbReference type="Gene3D" id="3.40.50.12780">
    <property type="entry name" value="N-terminal domain of ligase-like"/>
    <property type="match status" value="1"/>
</dbReference>
<dbReference type="Gene3D" id="3.30.300.30">
    <property type="match status" value="2"/>
</dbReference>
<feature type="domain" description="Carrier" evidence="5">
    <location>
        <begin position="523"/>
        <end position="602"/>
    </location>
</feature>
<evidence type="ECO:0000256" key="2">
    <source>
        <dbReference type="ARBA" id="ARBA00022450"/>
    </source>
</evidence>
<dbReference type="Gene3D" id="2.30.38.10">
    <property type="entry name" value="Luciferase, Domain 3"/>
    <property type="match status" value="1"/>
</dbReference>
<dbReference type="SUPFAM" id="SSF47336">
    <property type="entry name" value="ACP-like"/>
    <property type="match status" value="2"/>
</dbReference>
<dbReference type="RefSeq" id="WP_184684852.1">
    <property type="nucleotide sequence ID" value="NZ_JACHJC010000001.1"/>
</dbReference>
<evidence type="ECO:0000256" key="1">
    <source>
        <dbReference type="ARBA" id="ARBA00001957"/>
    </source>
</evidence>
<dbReference type="PROSITE" id="PS00012">
    <property type="entry name" value="PHOSPHOPANTETHEINE"/>
    <property type="match status" value="1"/>
</dbReference>
<dbReference type="Gene3D" id="3.30.559.10">
    <property type="entry name" value="Chloramphenicol acetyltransferase-like domain"/>
    <property type="match status" value="1"/>
</dbReference>
<dbReference type="Pfam" id="PF00501">
    <property type="entry name" value="AMP-binding"/>
    <property type="match status" value="2"/>
</dbReference>
<dbReference type="Gene3D" id="3.30.559.30">
    <property type="entry name" value="Nonribosomal peptide synthetase, condensation domain"/>
    <property type="match status" value="1"/>
</dbReference>
<dbReference type="PROSITE" id="PS00455">
    <property type="entry name" value="AMP_BINDING"/>
    <property type="match status" value="1"/>
</dbReference>
<comment type="cofactor">
    <cofactor evidence="1">
        <name>pantetheine 4'-phosphate</name>
        <dbReference type="ChEBI" id="CHEBI:47942"/>
    </cofactor>
</comment>
<dbReference type="SUPFAM" id="SSF56801">
    <property type="entry name" value="Acetyl-CoA synthetase-like"/>
    <property type="match status" value="2"/>
</dbReference>
<dbReference type="Gene3D" id="1.10.1200.10">
    <property type="entry name" value="ACP-like"/>
    <property type="match status" value="2"/>
</dbReference>
<dbReference type="InterPro" id="IPR042099">
    <property type="entry name" value="ANL_N_sf"/>
</dbReference>
<dbReference type="NCBIfam" id="TIGR01733">
    <property type="entry name" value="AA-adenyl-dom"/>
    <property type="match status" value="2"/>
</dbReference>
<keyword evidence="7" id="KW-1185">Reference proteome</keyword>
<dbReference type="InterPro" id="IPR025110">
    <property type="entry name" value="AMP-bd_C"/>
</dbReference>
<comment type="caution">
    <text evidence="6">The sequence shown here is derived from an EMBL/GenBank/DDBJ whole genome shotgun (WGS) entry which is preliminary data.</text>
</comment>
<sequence length="1654" mass="175424">MPAIPPNSTQAVTALTPDLIGSQAVRTPDAVAVIDGVRRLTYRELDVRSAQLAHYLRERGAGPGTHVGVLLGRGLDLIPGLLGVWRAGAAYLPLDPAHPQSRVDGIIAASGCRLVLCDVADADRVTAAGAEPIHQAELAAELAARPATPPVVDLSADHAAYVEHTSGSTGMPKGVVVTHGGLANLIDWAVRDVGITGTDRVLQRTSLVYDAHAFEAFSPLVCGGTLVLAPADDTAPATLLTVIAAHAVTVMQVVPSILHTLVEEDGWQQCSALRLVVSGGEQLHAEPVERLRTLADVVVWNVYGPTETTINSLATRVDPAQRTGPIPIGRPLPRTRVQVVDERGRVVGVGVAGELLIGGVGLARGYLGKPVLTAEKFVPDALAGDGGRVYRTGDCVRWRPDGMLEYLGRLDDQVKVNGVRLEPAEIEAAIAAYPDVVAAAVTSYRLADGAARLVAYVVPRTGADQDLDASLRTHLLDRLPQSHVPGRFVHLDALPQVASGKVDRRALPHPDETGSDESRTATAPTTPSERLVQSAWQGLLGSAGDGHELTLEDDFFRLGGTSLQLTKLLSELRARTGADLNLRSLLYAPTLRAQARLLDAAQADHGLPRVAREGGVPLSSGQRRLWFMDRLNPASPEWMAGLLFRLPAGAGRTLAEQALNILVARHEALRTRYREVDGEPRQFVRPALTIEVGEQHTTPADLPDRLAGLLGHGIALSGDEPLLRAVVLHVSDGRRLLAVAMHHITTDGWSAAVLEREFAQVADALMAGRAPDLPALPVQYADFAAWQRGRLTDEVVKAELGHWAGVLDGHQPLTLATDHPRPPVRDGKGSIVRVTVPAALLHKLDELAAGIGATRFTAILGVYAMVLARYSGQWDIPIGTVVAGRGRAELDGVVGFFLNNLVLRCKLDPASTVTETVARLATVTRDAFAHQELPFDLLVDHLVPDRDLSRTPLYQAAFDLHGEDFNETVDDDLDTVRRMWRVTHTDLTLLLRPTGDGGLVGGLEYASSLFDEDTAERMARTFEHALAAAAAAPDTPLASLRALTGKDAADLERWSNGGPPVEGAIVPVRLVEQGARTPDAVAVRGDGFALTFGELLSRAGAVAQSLRAAGVARGDRVGVLIERGPWLHAAFLGVWLSGAAFVPVDPGFPVGRVQSMLVGAAALVTDASQAGVFDGPVTVVDDLKPAVAAPVELDPDELAYVIYTSGSTGRPKGVGVTHRGLANHLSWAVRELTTAGGTGGAVFSSVAFDLVLPNVWAPLLAGQPVHLLPQDLDLAELGSRLAAAGPFAFLKLTPGHLEVLSHQLSVDEVRDLAGVTVVAGEALPGALAGRYSDSGRLVNEYGPTEASVGTSTYQVLADPGPGVVPIGSPLPGMVMRVLDERLDQVPVGALGELCVGGVGVARGYVDRPALTASRFVPDPCGPGGSRLYRSGDVVRWRGDGVVEFLGRVDDQVKIRGYRVETGEIETVLREHAGITDARVVVDERSGAKRLIAYWVPVGSDPVADEVLREHCAGLLPDFMVPASFIAIPAIPLNANGKLDRTALPDPTPPAPGTDEEPLSPVAEFVQQLWREKCGIVARPGENFFHAGGNSITAIRLIAAIQDEFGVTLPVRAVFEGPTVVEMAQLIENLIRDEIDQMSDSEVVAELTMTEEPQA</sequence>
<protein>
    <submittedName>
        <fullName evidence="6">Amino acid adenylation domain-containing protein</fullName>
    </submittedName>
</protein>
<feature type="domain" description="Carrier" evidence="5">
    <location>
        <begin position="1556"/>
        <end position="1630"/>
    </location>
</feature>
<dbReference type="Gene3D" id="3.40.50.980">
    <property type="match status" value="2"/>
</dbReference>
<feature type="compositionally biased region" description="Basic and acidic residues" evidence="4">
    <location>
        <begin position="501"/>
        <end position="519"/>
    </location>
</feature>
<dbReference type="EMBL" id="JACHJC010000001">
    <property type="protein sequence ID" value="MBB5113261.1"/>
    <property type="molecule type" value="Genomic_DNA"/>
</dbReference>
<dbReference type="InterPro" id="IPR020806">
    <property type="entry name" value="PKS_PP-bd"/>
</dbReference>
<keyword evidence="2" id="KW-0596">Phosphopantetheine</keyword>
<keyword evidence="3" id="KW-0597">Phosphoprotein</keyword>
<dbReference type="SMART" id="SM00823">
    <property type="entry name" value="PKS_PP"/>
    <property type="match status" value="2"/>
</dbReference>
<gene>
    <name evidence="6" type="ORF">FHU28_003100</name>
</gene>
<dbReference type="GeneID" id="300293668"/>
<dbReference type="Pfam" id="PF00668">
    <property type="entry name" value="Condensation"/>
    <property type="match status" value="1"/>
</dbReference>
<organism evidence="6 7">
    <name type="scientific">Micromonospora echinospora</name>
    <name type="common">Micromonospora purpurea</name>
    <dbReference type="NCBI Taxonomy" id="1877"/>
    <lineage>
        <taxon>Bacteria</taxon>
        <taxon>Bacillati</taxon>
        <taxon>Actinomycetota</taxon>
        <taxon>Actinomycetes</taxon>
        <taxon>Micromonosporales</taxon>
        <taxon>Micromonosporaceae</taxon>
        <taxon>Micromonospora</taxon>
    </lineage>
</organism>
<evidence type="ECO:0000259" key="5">
    <source>
        <dbReference type="PROSITE" id="PS50075"/>
    </source>
</evidence>
<feature type="region of interest" description="Disordered" evidence="4">
    <location>
        <begin position="500"/>
        <end position="528"/>
    </location>
</feature>
<accession>A0ABR6MCZ8</accession>
<dbReference type="CDD" id="cd19531">
    <property type="entry name" value="LCL_NRPS-like"/>
    <property type="match status" value="1"/>
</dbReference>
<dbReference type="InterPro" id="IPR045851">
    <property type="entry name" value="AMP-bd_C_sf"/>
</dbReference>
<reference evidence="6 7" key="1">
    <citation type="submission" date="2020-08" db="EMBL/GenBank/DDBJ databases">
        <title>Sequencing the genomes of 1000 actinobacteria strains.</title>
        <authorList>
            <person name="Klenk H.-P."/>
        </authorList>
    </citation>
    <scope>NUCLEOTIDE SEQUENCE [LARGE SCALE GENOMIC DNA]</scope>
    <source>
        <strain evidence="6 7">DSM 43036</strain>
    </source>
</reference>
<dbReference type="InterPro" id="IPR006162">
    <property type="entry name" value="Ppantetheine_attach_site"/>
</dbReference>